<evidence type="ECO:0000313" key="3">
    <source>
        <dbReference type="Proteomes" id="UP001383192"/>
    </source>
</evidence>
<protein>
    <submittedName>
        <fullName evidence="2">Uncharacterized protein</fullName>
    </submittedName>
</protein>
<keyword evidence="3" id="KW-1185">Reference proteome</keyword>
<dbReference type="EMBL" id="JAYKXP010000006">
    <property type="protein sequence ID" value="KAK7056664.1"/>
    <property type="molecule type" value="Genomic_DNA"/>
</dbReference>
<organism evidence="2 3">
    <name type="scientific">Paramarasmius palmivorus</name>
    <dbReference type="NCBI Taxonomy" id="297713"/>
    <lineage>
        <taxon>Eukaryota</taxon>
        <taxon>Fungi</taxon>
        <taxon>Dikarya</taxon>
        <taxon>Basidiomycota</taxon>
        <taxon>Agaricomycotina</taxon>
        <taxon>Agaricomycetes</taxon>
        <taxon>Agaricomycetidae</taxon>
        <taxon>Agaricales</taxon>
        <taxon>Marasmiineae</taxon>
        <taxon>Marasmiaceae</taxon>
        <taxon>Paramarasmius</taxon>
    </lineage>
</organism>
<evidence type="ECO:0000313" key="2">
    <source>
        <dbReference type="EMBL" id="KAK7056664.1"/>
    </source>
</evidence>
<feature type="region of interest" description="Disordered" evidence="1">
    <location>
        <begin position="337"/>
        <end position="404"/>
    </location>
</feature>
<proteinExistence type="predicted"/>
<comment type="caution">
    <text evidence="2">The sequence shown here is derived from an EMBL/GenBank/DDBJ whole genome shotgun (WGS) entry which is preliminary data.</text>
</comment>
<dbReference type="AlphaFoldDB" id="A0AAW0DV62"/>
<feature type="compositionally biased region" description="Basic and acidic residues" evidence="1">
    <location>
        <begin position="393"/>
        <end position="404"/>
    </location>
</feature>
<accession>A0AAW0DV62</accession>
<gene>
    <name evidence="2" type="ORF">VNI00_002381</name>
</gene>
<sequence>MFGDLDSSILVPPTINMLEGDNSFLFLAKHKSKILDQCVLECAREQSIPAYLDGSFPNLELSEDCFTAIHDQSNWIIRRFFRKTPEQLPVEIVGSLRFDTVYSSSLEPIARCPEGRNLLWKVGTRDVRNTLVGDGWTRCAAEVLFKSRWLYPYAELTLNCEYGFEIWEHAWLAQSSRVTSVLGLVEMDLAMILTPPNLTLRGKPFSGQYVGLVAFFKLCDGEEPPPVYLFIHPPPTCISELISWLNGTTAYFWSFDETGQTCLSDDECEEWGIPKLELSCWGPHLLRWPAEVYQALHDWQVVQGFDPTTADFARHLGIPELEILGPTKKTERRFEEIREEETGKNSYASVGVQTEGRRASEKKADVPSKSAVRPALLQQSRSAAIATNSMEEASPRRRECSSAA</sequence>
<feature type="compositionally biased region" description="Basic and acidic residues" evidence="1">
    <location>
        <begin position="355"/>
        <end position="366"/>
    </location>
</feature>
<feature type="compositionally biased region" description="Polar residues" evidence="1">
    <location>
        <begin position="377"/>
        <end position="391"/>
    </location>
</feature>
<dbReference type="Proteomes" id="UP001383192">
    <property type="component" value="Unassembled WGS sequence"/>
</dbReference>
<name>A0AAW0DV62_9AGAR</name>
<reference evidence="2 3" key="1">
    <citation type="submission" date="2024-01" db="EMBL/GenBank/DDBJ databases">
        <title>A draft genome for a cacao thread blight-causing isolate of Paramarasmius palmivorus.</title>
        <authorList>
            <person name="Baruah I.K."/>
            <person name="Bukari Y."/>
            <person name="Amoako-Attah I."/>
            <person name="Meinhardt L.W."/>
            <person name="Bailey B.A."/>
            <person name="Cohen S.P."/>
        </authorList>
    </citation>
    <scope>NUCLEOTIDE SEQUENCE [LARGE SCALE GENOMIC DNA]</scope>
    <source>
        <strain evidence="2 3">GH-12</strain>
    </source>
</reference>
<evidence type="ECO:0000256" key="1">
    <source>
        <dbReference type="SAM" id="MobiDB-lite"/>
    </source>
</evidence>